<keyword evidence="5" id="KW-1185">Reference proteome</keyword>
<gene>
    <name evidence="4" type="ORF">RJ641_000996</name>
</gene>
<dbReference type="InterPro" id="IPR057540">
    <property type="entry name" value="Znf_SUZ12"/>
</dbReference>
<dbReference type="Pfam" id="PF23320">
    <property type="entry name" value="Zn_SUZ12"/>
    <property type="match status" value="1"/>
</dbReference>
<dbReference type="GO" id="GO:0005634">
    <property type="term" value="C:nucleus"/>
    <property type="evidence" value="ECO:0007669"/>
    <property type="project" value="TreeGrafter"/>
</dbReference>
<name>A0AAN8ZUQ3_9MAGN</name>
<reference evidence="4 5" key="1">
    <citation type="submission" date="2023-12" db="EMBL/GenBank/DDBJ databases">
        <title>A high-quality genome assembly for Dillenia turbinata (Dilleniales).</title>
        <authorList>
            <person name="Chanderbali A."/>
        </authorList>
    </citation>
    <scope>NUCLEOTIDE SEQUENCE [LARGE SCALE GENOMIC DNA]</scope>
    <source>
        <strain evidence="4">LSX21</strain>
        <tissue evidence="4">Leaf</tissue>
    </source>
</reference>
<sequence>MVSSQQLQALIAAQEVGIKEGSPYYSWTCHVSASSFSNGMQFRAGNVVFNYRDYNKMLRKTEVTEEFSCPFCLMQCASFKGLHYHLCSSHDLFNCEFWVTADGVDFRLDTFFFSKPRKRRRPNPLQNTGHVYPLLLEPHLSTLARDSICTGFLEKDDSIFFPLCLL</sequence>
<dbReference type="PANTHER" id="PTHR22597:SF0">
    <property type="entry name" value="POLYCOMB PROTEIN SUZ12"/>
    <property type="match status" value="1"/>
</dbReference>
<comment type="caution">
    <text evidence="4">The sequence shown here is derived from an EMBL/GenBank/DDBJ whole genome shotgun (WGS) entry which is preliminary data.</text>
</comment>
<proteinExistence type="predicted"/>
<keyword evidence="1" id="KW-0805">Transcription regulation</keyword>
<evidence type="ECO:0000313" key="5">
    <source>
        <dbReference type="Proteomes" id="UP001370490"/>
    </source>
</evidence>
<dbReference type="PANTHER" id="PTHR22597">
    <property type="entry name" value="POLYCOMB GROUP PROTEIN"/>
    <property type="match status" value="1"/>
</dbReference>
<keyword evidence="2" id="KW-0804">Transcription</keyword>
<organism evidence="4 5">
    <name type="scientific">Dillenia turbinata</name>
    <dbReference type="NCBI Taxonomy" id="194707"/>
    <lineage>
        <taxon>Eukaryota</taxon>
        <taxon>Viridiplantae</taxon>
        <taxon>Streptophyta</taxon>
        <taxon>Embryophyta</taxon>
        <taxon>Tracheophyta</taxon>
        <taxon>Spermatophyta</taxon>
        <taxon>Magnoliopsida</taxon>
        <taxon>eudicotyledons</taxon>
        <taxon>Gunneridae</taxon>
        <taxon>Pentapetalae</taxon>
        <taxon>Dilleniales</taxon>
        <taxon>Dilleniaceae</taxon>
        <taxon>Dillenia</taxon>
    </lineage>
</organism>
<protein>
    <recommendedName>
        <fullName evidence="3">Polycomb protein SUZ12-like zinc finger domain-containing protein</fullName>
    </recommendedName>
</protein>
<evidence type="ECO:0000256" key="1">
    <source>
        <dbReference type="ARBA" id="ARBA00023015"/>
    </source>
</evidence>
<feature type="domain" description="Polycomb protein SUZ12-like zinc finger" evidence="3">
    <location>
        <begin position="45"/>
        <end position="103"/>
    </location>
</feature>
<dbReference type="EMBL" id="JBAMMX010000001">
    <property type="protein sequence ID" value="KAK6947523.1"/>
    <property type="molecule type" value="Genomic_DNA"/>
</dbReference>
<evidence type="ECO:0000313" key="4">
    <source>
        <dbReference type="EMBL" id="KAK6947523.1"/>
    </source>
</evidence>
<dbReference type="AlphaFoldDB" id="A0AAN8ZUQ3"/>
<accession>A0AAN8ZUQ3</accession>
<dbReference type="GO" id="GO:0031490">
    <property type="term" value="F:chromatin DNA binding"/>
    <property type="evidence" value="ECO:0007669"/>
    <property type="project" value="TreeGrafter"/>
</dbReference>
<evidence type="ECO:0000256" key="2">
    <source>
        <dbReference type="ARBA" id="ARBA00023163"/>
    </source>
</evidence>
<evidence type="ECO:0000259" key="3">
    <source>
        <dbReference type="Pfam" id="PF23320"/>
    </source>
</evidence>
<dbReference type="Proteomes" id="UP001370490">
    <property type="component" value="Unassembled WGS sequence"/>
</dbReference>